<name>E4XU24_OIKDI</name>
<protein>
    <submittedName>
        <fullName evidence="1">Uncharacterized protein</fullName>
    </submittedName>
</protein>
<proteinExistence type="predicted"/>
<dbReference type="EMBL" id="FN653170">
    <property type="protein sequence ID" value="CBY13221.1"/>
    <property type="molecule type" value="Genomic_DNA"/>
</dbReference>
<sequence length="15" mass="1631">MSESPNEPQQAPTKS</sequence>
<keyword evidence="2" id="KW-1185">Reference proteome</keyword>
<dbReference type="Proteomes" id="UP000001307">
    <property type="component" value="Unassembled WGS sequence"/>
</dbReference>
<evidence type="ECO:0000313" key="2">
    <source>
        <dbReference type="Proteomes" id="UP000001307"/>
    </source>
</evidence>
<accession>E4XU24</accession>
<dbReference type="InParanoid" id="E4XU24"/>
<organism evidence="1">
    <name type="scientific">Oikopleura dioica</name>
    <name type="common">Tunicate</name>
    <dbReference type="NCBI Taxonomy" id="34765"/>
    <lineage>
        <taxon>Eukaryota</taxon>
        <taxon>Metazoa</taxon>
        <taxon>Chordata</taxon>
        <taxon>Tunicata</taxon>
        <taxon>Appendicularia</taxon>
        <taxon>Copelata</taxon>
        <taxon>Oikopleuridae</taxon>
        <taxon>Oikopleura</taxon>
    </lineage>
</organism>
<evidence type="ECO:0000313" key="1">
    <source>
        <dbReference type="EMBL" id="CBY13221.1"/>
    </source>
</evidence>
<gene>
    <name evidence="1" type="ORF">GSOID_T00003998001</name>
</gene>
<reference evidence="1" key="1">
    <citation type="journal article" date="2010" name="Science">
        <title>Plasticity of animal genome architecture unmasked by rapid evolution of a pelagic tunicate.</title>
        <authorList>
            <person name="Denoeud F."/>
            <person name="Henriet S."/>
            <person name="Mungpakdee S."/>
            <person name="Aury J.M."/>
            <person name="Da Silva C."/>
            <person name="Brinkmann H."/>
            <person name="Mikhaleva J."/>
            <person name="Olsen L.C."/>
            <person name="Jubin C."/>
            <person name="Canestro C."/>
            <person name="Bouquet J.M."/>
            <person name="Danks G."/>
            <person name="Poulain J."/>
            <person name="Campsteijn C."/>
            <person name="Adamski M."/>
            <person name="Cross I."/>
            <person name="Yadetie F."/>
            <person name="Muffato M."/>
            <person name="Louis A."/>
            <person name="Butcher S."/>
            <person name="Tsagkogeorga G."/>
            <person name="Konrad A."/>
            <person name="Singh S."/>
            <person name="Jensen M.F."/>
            <person name="Cong E.H."/>
            <person name="Eikeseth-Otteraa H."/>
            <person name="Noel B."/>
            <person name="Anthouard V."/>
            <person name="Porcel B.M."/>
            <person name="Kachouri-Lafond R."/>
            <person name="Nishino A."/>
            <person name="Ugolini M."/>
            <person name="Chourrout P."/>
            <person name="Nishida H."/>
            <person name="Aasland R."/>
            <person name="Huzurbazar S."/>
            <person name="Westhof E."/>
            <person name="Delsuc F."/>
            <person name="Lehrach H."/>
            <person name="Reinhardt R."/>
            <person name="Weissenbach J."/>
            <person name="Roy S.W."/>
            <person name="Artiguenave F."/>
            <person name="Postlethwait J.H."/>
            <person name="Manak J.R."/>
            <person name="Thompson E.M."/>
            <person name="Jaillon O."/>
            <person name="Du Pasquier L."/>
            <person name="Boudinot P."/>
            <person name="Liberles D.A."/>
            <person name="Volff J.N."/>
            <person name="Philippe H."/>
            <person name="Lenhard B."/>
            <person name="Roest Crollius H."/>
            <person name="Wincker P."/>
            <person name="Chourrout D."/>
        </authorList>
    </citation>
    <scope>NUCLEOTIDE SEQUENCE [LARGE SCALE GENOMIC DNA]</scope>
</reference>